<comment type="caution">
    <text evidence="2">The sequence shown here is derived from an EMBL/GenBank/DDBJ whole genome shotgun (WGS) entry which is preliminary data.</text>
</comment>
<gene>
    <name evidence="2" type="ORF">FHS60_000128</name>
</gene>
<proteinExistence type="predicted"/>
<reference evidence="2 3" key="1">
    <citation type="submission" date="2020-08" db="EMBL/GenBank/DDBJ databases">
        <title>Genomic Encyclopedia of Type Strains, Phase IV (KMG-IV): sequencing the most valuable type-strain genomes for metagenomic binning, comparative biology and taxonomic classification.</title>
        <authorList>
            <person name="Goeker M."/>
        </authorList>
    </citation>
    <scope>NUCLEOTIDE SEQUENCE [LARGE SCALE GENOMIC DNA]</scope>
    <source>
        <strain evidence="2 3">DSM 22548</strain>
    </source>
</reference>
<dbReference type="RefSeq" id="WP_183693585.1">
    <property type="nucleotide sequence ID" value="NZ_JACICA010000001.1"/>
</dbReference>
<feature type="chain" id="PRO_5030577136" description="DUF4476 domain-containing protein" evidence="1">
    <location>
        <begin position="23"/>
        <end position="276"/>
    </location>
</feature>
<name>A0A7W5UFW0_9BACT</name>
<feature type="signal peptide" evidence="1">
    <location>
        <begin position="1"/>
        <end position="22"/>
    </location>
</feature>
<accession>A0A7W5UFW0</accession>
<organism evidence="2 3">
    <name type="scientific">Alloprevotella rava</name>
    <dbReference type="NCBI Taxonomy" id="671218"/>
    <lineage>
        <taxon>Bacteria</taxon>
        <taxon>Pseudomonadati</taxon>
        <taxon>Bacteroidota</taxon>
        <taxon>Bacteroidia</taxon>
        <taxon>Bacteroidales</taxon>
        <taxon>Prevotellaceae</taxon>
        <taxon>Alloprevotella</taxon>
    </lineage>
</organism>
<evidence type="ECO:0008006" key="4">
    <source>
        <dbReference type="Google" id="ProtNLM"/>
    </source>
</evidence>
<sequence length="276" mass="31282">MKHSIYLLLLFFCLTACNSSNSKLKTIIAQSQSAYPEESKDGTTICEGFSFDDNDNLVISYTLRENPDINYVVPKLKDELVKKSAIVTLKLDVANNANTLEILELTAKEKKNLVLTYKGNLTHKTKRIALSTKELEEIIHCSANAKTLIRESLNVQVEQQASRLPLQLSEGLEFSSIKIEENNIVYDYTMDDALAEKSPIATNPSSVKQNLLNEVANTNKTSMLELFRMCIEADYGFLMRFTTAVSKKKYQISFTPEELQKNYQQLRATLIEKQTE</sequence>
<keyword evidence="1" id="KW-0732">Signal</keyword>
<dbReference type="EMBL" id="JACICA010000001">
    <property type="protein sequence ID" value="MBB3701686.1"/>
    <property type="molecule type" value="Genomic_DNA"/>
</dbReference>
<dbReference type="AlphaFoldDB" id="A0A7W5UFW0"/>
<dbReference type="Proteomes" id="UP000541425">
    <property type="component" value="Unassembled WGS sequence"/>
</dbReference>
<evidence type="ECO:0000256" key="1">
    <source>
        <dbReference type="SAM" id="SignalP"/>
    </source>
</evidence>
<evidence type="ECO:0000313" key="2">
    <source>
        <dbReference type="EMBL" id="MBB3701686.1"/>
    </source>
</evidence>
<protein>
    <recommendedName>
        <fullName evidence="4">DUF4476 domain-containing protein</fullName>
    </recommendedName>
</protein>
<evidence type="ECO:0000313" key="3">
    <source>
        <dbReference type="Proteomes" id="UP000541425"/>
    </source>
</evidence>